<dbReference type="PANTHER" id="PTHR46538:SF2">
    <property type="entry name" value="NON-SPECIFIC SERINE_THREONINE PROTEIN KINASE"/>
    <property type="match status" value="1"/>
</dbReference>
<evidence type="ECO:0000256" key="5">
    <source>
        <dbReference type="ARBA" id="ARBA00022679"/>
    </source>
</evidence>
<keyword evidence="3" id="KW-0723">Serine/threonine-protein kinase</keyword>
<name>A0A553MT45_9TELE</name>
<gene>
    <name evidence="11" type="ORF">DNTS_034962</name>
</gene>
<dbReference type="OrthoDB" id="10027016at2759"/>
<feature type="region of interest" description="Disordered" evidence="10">
    <location>
        <begin position="24"/>
        <end position="219"/>
    </location>
</feature>
<dbReference type="InterPro" id="IPR022165">
    <property type="entry name" value="PKK"/>
</dbReference>
<feature type="non-terminal residue" evidence="11">
    <location>
        <position position="1"/>
    </location>
</feature>
<reference evidence="11 12" key="1">
    <citation type="journal article" date="2019" name="Sci. Data">
        <title>Hybrid genome assembly and annotation of Danionella translucida.</title>
        <authorList>
            <person name="Kadobianskyi M."/>
            <person name="Schulze L."/>
            <person name="Schuelke M."/>
            <person name="Judkewitz B."/>
        </authorList>
    </citation>
    <scope>NUCLEOTIDE SEQUENCE [LARGE SCALE GENOMIC DNA]</scope>
    <source>
        <strain evidence="11 12">Bolton</strain>
    </source>
</reference>
<feature type="coiled-coil region" evidence="9">
    <location>
        <begin position="348"/>
        <end position="379"/>
    </location>
</feature>
<accession>A0A553MT45</accession>
<evidence type="ECO:0000313" key="11">
    <source>
        <dbReference type="EMBL" id="TRY56349.1"/>
    </source>
</evidence>
<dbReference type="EC" id="2.7.11.1" evidence="2"/>
<feature type="region of interest" description="Disordered" evidence="10">
    <location>
        <begin position="553"/>
        <end position="583"/>
    </location>
</feature>
<keyword evidence="6" id="KW-0418">Kinase</keyword>
<keyword evidence="4" id="KW-0597">Phosphoprotein</keyword>
<keyword evidence="12" id="KW-1185">Reference proteome</keyword>
<comment type="similarity">
    <text evidence="1">Belongs to the protein kinase superfamily. STE Ser/Thr protein kinase family. STE20 subfamily.</text>
</comment>
<feature type="compositionally biased region" description="Acidic residues" evidence="10">
    <location>
        <begin position="25"/>
        <end position="41"/>
    </location>
</feature>
<dbReference type="Pfam" id="PF12474">
    <property type="entry name" value="PKK"/>
    <property type="match status" value="2"/>
</dbReference>
<dbReference type="Proteomes" id="UP000316079">
    <property type="component" value="Unassembled WGS sequence"/>
</dbReference>
<keyword evidence="5" id="KW-0808">Transferase</keyword>
<feature type="compositionally biased region" description="Polar residues" evidence="10">
    <location>
        <begin position="44"/>
        <end position="57"/>
    </location>
</feature>
<evidence type="ECO:0000256" key="10">
    <source>
        <dbReference type="SAM" id="MobiDB-lite"/>
    </source>
</evidence>
<evidence type="ECO:0000256" key="7">
    <source>
        <dbReference type="ARBA" id="ARBA00047899"/>
    </source>
</evidence>
<evidence type="ECO:0000256" key="1">
    <source>
        <dbReference type="ARBA" id="ARBA00008874"/>
    </source>
</evidence>
<proteinExistence type="inferred from homology"/>
<dbReference type="GO" id="GO:0004674">
    <property type="term" value="F:protein serine/threonine kinase activity"/>
    <property type="evidence" value="ECO:0007669"/>
    <property type="project" value="UniProtKB-KW"/>
</dbReference>
<protein>
    <recommendedName>
        <fullName evidence="2">non-specific serine/threonine protein kinase</fullName>
        <ecNumber evidence="2">2.7.11.1</ecNumber>
    </recommendedName>
</protein>
<keyword evidence="9" id="KW-0175">Coiled coil</keyword>
<evidence type="ECO:0000256" key="8">
    <source>
        <dbReference type="ARBA" id="ARBA00048679"/>
    </source>
</evidence>
<feature type="compositionally biased region" description="Polar residues" evidence="10">
    <location>
        <begin position="169"/>
        <end position="184"/>
    </location>
</feature>
<dbReference type="STRING" id="623744.A0A553MT45"/>
<evidence type="ECO:0000256" key="6">
    <source>
        <dbReference type="ARBA" id="ARBA00022777"/>
    </source>
</evidence>
<comment type="catalytic activity">
    <reaction evidence="8">
        <text>L-seryl-[protein] + ATP = O-phospho-L-seryl-[protein] + ADP + H(+)</text>
        <dbReference type="Rhea" id="RHEA:17989"/>
        <dbReference type="Rhea" id="RHEA-COMP:9863"/>
        <dbReference type="Rhea" id="RHEA-COMP:11604"/>
        <dbReference type="ChEBI" id="CHEBI:15378"/>
        <dbReference type="ChEBI" id="CHEBI:29999"/>
        <dbReference type="ChEBI" id="CHEBI:30616"/>
        <dbReference type="ChEBI" id="CHEBI:83421"/>
        <dbReference type="ChEBI" id="CHEBI:456216"/>
        <dbReference type="EC" id="2.7.11.1"/>
    </reaction>
</comment>
<evidence type="ECO:0000256" key="2">
    <source>
        <dbReference type="ARBA" id="ARBA00012513"/>
    </source>
</evidence>
<feature type="compositionally biased region" description="Basic and acidic residues" evidence="10">
    <location>
        <begin position="553"/>
        <end position="571"/>
    </location>
</feature>
<evidence type="ECO:0000313" key="12">
    <source>
        <dbReference type="Proteomes" id="UP000316079"/>
    </source>
</evidence>
<comment type="catalytic activity">
    <reaction evidence="7">
        <text>L-threonyl-[protein] + ATP = O-phospho-L-threonyl-[protein] + ADP + H(+)</text>
        <dbReference type="Rhea" id="RHEA:46608"/>
        <dbReference type="Rhea" id="RHEA-COMP:11060"/>
        <dbReference type="Rhea" id="RHEA-COMP:11605"/>
        <dbReference type="ChEBI" id="CHEBI:15378"/>
        <dbReference type="ChEBI" id="CHEBI:30013"/>
        <dbReference type="ChEBI" id="CHEBI:30616"/>
        <dbReference type="ChEBI" id="CHEBI:61977"/>
        <dbReference type="ChEBI" id="CHEBI:456216"/>
        <dbReference type="EC" id="2.7.11.1"/>
    </reaction>
</comment>
<feature type="compositionally biased region" description="Basic and acidic residues" evidence="10">
    <location>
        <begin position="85"/>
        <end position="107"/>
    </location>
</feature>
<feature type="compositionally biased region" description="Low complexity" evidence="10">
    <location>
        <begin position="192"/>
        <end position="202"/>
    </location>
</feature>
<dbReference type="AlphaFoldDB" id="A0A553MT45"/>
<sequence>HPFVSSVKTNRPLRELVAEAKAEVMEEIEDNHEEGEEEEAADITSASAKDPSATSLNGDHPHDTSHAEITMELEEELESCTTPLKEQEDNLSDKLPEEDPDKPESEASGKASSSDSGIEDGKSSPISEVETKVTRGSENPEIPTPKSTEPAEHSSESTECAADPEKTDWSGTLATQDSHSTLMRTHSKAESSRMSVMSDRSSLAGEDFEGVIPHTNGRLSNRFSDLPSESMDISLNSDLAVGKDLATISLRHSKKTLKRTRRFHVDGVEVSVTTSKIISDDEKKDEEMSLKQKEQYDQMLRRFDQEMNAKKKHYDIELETLEKQQKQSIEKMELEHSTRLRDEGRRIRMEQEREHARFLEQMKHKKKEVKQEVEKLPRRDRKNTLKIRMSSFQLMKSEEEVKFIADQKDFMDATLKSIITENKREISETERQFLLKKQSLIREREATIWELEEKNLHEKHQLLKQQLKDQYFLKRHQLLKKHDKEQEQMLQYNLRMVELLKARQQQEKNRLPRIQRNEAKTRMVMFKKSLKIQSSGSAAEDRERIKQFSRLEEKRQKAERLHQQQKHENQMREMLSQSDSNSRELQQLQVLEDDLNQKKMEQEHFFKMSKENDCVNIGSPSRFTKFVPYVDSSST</sequence>
<evidence type="ECO:0000256" key="4">
    <source>
        <dbReference type="ARBA" id="ARBA00022553"/>
    </source>
</evidence>
<evidence type="ECO:0000256" key="3">
    <source>
        <dbReference type="ARBA" id="ARBA00022527"/>
    </source>
</evidence>
<dbReference type="EMBL" id="SRMA01027286">
    <property type="protein sequence ID" value="TRY56349.1"/>
    <property type="molecule type" value="Genomic_DNA"/>
</dbReference>
<comment type="caution">
    <text evidence="11">The sequence shown here is derived from an EMBL/GenBank/DDBJ whole genome shotgun (WGS) entry which is preliminary data.</text>
</comment>
<evidence type="ECO:0000256" key="9">
    <source>
        <dbReference type="SAM" id="Coils"/>
    </source>
</evidence>
<organism evidence="11 12">
    <name type="scientific">Danionella cerebrum</name>
    <dbReference type="NCBI Taxonomy" id="2873325"/>
    <lineage>
        <taxon>Eukaryota</taxon>
        <taxon>Metazoa</taxon>
        <taxon>Chordata</taxon>
        <taxon>Craniata</taxon>
        <taxon>Vertebrata</taxon>
        <taxon>Euteleostomi</taxon>
        <taxon>Actinopterygii</taxon>
        <taxon>Neopterygii</taxon>
        <taxon>Teleostei</taxon>
        <taxon>Ostariophysi</taxon>
        <taxon>Cypriniformes</taxon>
        <taxon>Danionidae</taxon>
        <taxon>Danioninae</taxon>
        <taxon>Danionella</taxon>
    </lineage>
</organism>
<dbReference type="InterPro" id="IPR051585">
    <property type="entry name" value="STE20_Ser/Thr_Kinases"/>
</dbReference>
<dbReference type="PANTHER" id="PTHR46538">
    <property type="entry name" value="PROTEIN KINASE DOMAIN-CONTAINING PROTEIN"/>
    <property type="match status" value="1"/>
</dbReference>